<evidence type="ECO:0000313" key="2">
    <source>
        <dbReference type="EMBL" id="KAJ7601939.1"/>
    </source>
</evidence>
<evidence type="ECO:0000313" key="4">
    <source>
        <dbReference type="Proteomes" id="UP001221142"/>
    </source>
</evidence>
<keyword evidence="4" id="KW-1185">Reference proteome</keyword>
<proteinExistence type="predicted"/>
<comment type="caution">
    <text evidence="2">The sequence shown here is derived from an EMBL/GenBank/DDBJ whole genome shotgun (WGS) entry which is preliminary data.</text>
</comment>
<protein>
    <submittedName>
        <fullName evidence="2">Uncharacterized protein</fullName>
    </submittedName>
</protein>
<dbReference type="Proteomes" id="UP001221142">
    <property type="component" value="Unassembled WGS sequence"/>
</dbReference>
<evidence type="ECO:0000256" key="1">
    <source>
        <dbReference type="SAM" id="SignalP"/>
    </source>
</evidence>
<feature type="chain" id="PRO_5042441833" evidence="1">
    <location>
        <begin position="18"/>
        <end position="104"/>
    </location>
</feature>
<accession>A0AAD7AX20</accession>
<dbReference type="AlphaFoldDB" id="A0AAD7AX20"/>
<sequence length="104" mass="10556">MKFSLPLILGLATAAYAQITTFPNIGCTGTAATFPCDGSCHPWTTGGQGAFKTVAGTTHCVTMFLDAACTQVAFPNPGSDGTCLPIESGNPILSFSCSADNTCA</sequence>
<dbReference type="EMBL" id="JARKIF010000005">
    <property type="protein sequence ID" value="KAJ7638423.1"/>
    <property type="molecule type" value="Genomic_DNA"/>
</dbReference>
<organism evidence="2 4">
    <name type="scientific">Roridomyces roridus</name>
    <dbReference type="NCBI Taxonomy" id="1738132"/>
    <lineage>
        <taxon>Eukaryota</taxon>
        <taxon>Fungi</taxon>
        <taxon>Dikarya</taxon>
        <taxon>Basidiomycota</taxon>
        <taxon>Agaricomycotina</taxon>
        <taxon>Agaricomycetes</taxon>
        <taxon>Agaricomycetidae</taxon>
        <taxon>Agaricales</taxon>
        <taxon>Marasmiineae</taxon>
        <taxon>Mycenaceae</taxon>
        <taxon>Roridomyces</taxon>
    </lineage>
</organism>
<reference evidence="2" key="1">
    <citation type="submission" date="2023-03" db="EMBL/GenBank/DDBJ databases">
        <title>Massive genome expansion in bonnet fungi (Mycena s.s.) driven by repeated elements and novel gene families across ecological guilds.</title>
        <authorList>
            <consortium name="Lawrence Berkeley National Laboratory"/>
            <person name="Harder C.B."/>
            <person name="Miyauchi S."/>
            <person name="Viragh M."/>
            <person name="Kuo A."/>
            <person name="Thoen E."/>
            <person name="Andreopoulos B."/>
            <person name="Lu D."/>
            <person name="Skrede I."/>
            <person name="Drula E."/>
            <person name="Henrissat B."/>
            <person name="Morin E."/>
            <person name="Kohler A."/>
            <person name="Barry K."/>
            <person name="LaButti K."/>
            <person name="Morin E."/>
            <person name="Salamov A."/>
            <person name="Lipzen A."/>
            <person name="Mereny Z."/>
            <person name="Hegedus B."/>
            <person name="Baldrian P."/>
            <person name="Stursova M."/>
            <person name="Weitz H."/>
            <person name="Taylor A."/>
            <person name="Grigoriev I.V."/>
            <person name="Nagy L.G."/>
            <person name="Martin F."/>
            <person name="Kauserud H."/>
        </authorList>
    </citation>
    <scope>NUCLEOTIDE SEQUENCE</scope>
    <source>
        <strain evidence="2">9284</strain>
    </source>
</reference>
<dbReference type="EMBL" id="JARKIF010000292">
    <property type="protein sequence ID" value="KAJ7601939.1"/>
    <property type="molecule type" value="Genomic_DNA"/>
</dbReference>
<gene>
    <name evidence="3" type="ORF">FB45DRAFT_902797</name>
    <name evidence="2" type="ORF">FB45DRAFT_969349</name>
</gene>
<name>A0AAD7AX20_9AGAR</name>
<evidence type="ECO:0000313" key="3">
    <source>
        <dbReference type="EMBL" id="KAJ7638423.1"/>
    </source>
</evidence>
<keyword evidence="1" id="KW-0732">Signal</keyword>
<feature type="signal peptide" evidence="1">
    <location>
        <begin position="1"/>
        <end position="17"/>
    </location>
</feature>